<keyword evidence="3" id="KW-1185">Reference proteome</keyword>
<organism evidence="2 3">
    <name type="scientific">Thermosipho ferrireducens</name>
    <dbReference type="NCBI Taxonomy" id="2571116"/>
    <lineage>
        <taxon>Bacteria</taxon>
        <taxon>Thermotogati</taxon>
        <taxon>Thermotogota</taxon>
        <taxon>Thermotogae</taxon>
        <taxon>Thermotogales</taxon>
        <taxon>Fervidobacteriaceae</taxon>
        <taxon>Thermosipho</taxon>
    </lineage>
</organism>
<feature type="transmembrane region" description="Helical" evidence="1">
    <location>
        <begin position="191"/>
        <end position="211"/>
    </location>
</feature>
<feature type="transmembrane region" description="Helical" evidence="1">
    <location>
        <begin position="124"/>
        <end position="151"/>
    </location>
</feature>
<dbReference type="Pfam" id="PF04018">
    <property type="entry name" value="VCA0040-like"/>
    <property type="match status" value="1"/>
</dbReference>
<sequence length="244" mass="26515">MGLANLIPGVSGGTMAVITGVYEDLVKAISSIFKLQKKDGIILLWIGIGIVVSIFGGAKLFDLTLKMYPFYMYAFFFGLILASFFYLFKNAESFKLVPFILGVVLVIFPHFLPQRSVGDGFIYFLGGVVGGSAMIVPGLSGSLMLLVIGIYESVINAVSDFQVFILFQVGAGVILGVFFTTLVLKWAFSHYRAVVESFILGLVFASLYLIFPPSHGKGNLAVGILVLFIGVLSFFLIERMGKKS</sequence>
<name>A0ABX7S8P4_9BACT</name>
<evidence type="ECO:0000313" key="2">
    <source>
        <dbReference type="EMBL" id="QTA38966.1"/>
    </source>
</evidence>
<accession>A0ABX7S8P4</accession>
<dbReference type="InterPro" id="IPR007163">
    <property type="entry name" value="VCA0040-like"/>
</dbReference>
<proteinExistence type="predicted"/>
<dbReference type="EMBL" id="CP071446">
    <property type="protein sequence ID" value="QTA38966.1"/>
    <property type="molecule type" value="Genomic_DNA"/>
</dbReference>
<feature type="transmembrane region" description="Helical" evidence="1">
    <location>
        <begin position="163"/>
        <end position="184"/>
    </location>
</feature>
<dbReference type="PANTHER" id="PTHR37308">
    <property type="entry name" value="INTEGRAL MEMBRANE PROTEIN"/>
    <property type="match status" value="1"/>
</dbReference>
<reference evidence="2 3" key="1">
    <citation type="submission" date="2021-03" db="EMBL/GenBank/DDBJ databases">
        <title>Thermosipho ferrireducens sp.nov., an anaerobic thermophilic iron-reducing bacterium isolated from a deep-sea hydrothermal sulfide deposits.</title>
        <authorList>
            <person name="Zeng X."/>
            <person name="Chen Y."/>
            <person name="Shao Z."/>
        </authorList>
    </citation>
    <scope>NUCLEOTIDE SEQUENCE [LARGE SCALE GENOMIC DNA]</scope>
    <source>
        <strain evidence="2 3">JL129W03</strain>
    </source>
</reference>
<keyword evidence="1" id="KW-0812">Transmembrane</keyword>
<feature type="transmembrane region" description="Helical" evidence="1">
    <location>
        <begin position="94"/>
        <end position="112"/>
    </location>
</feature>
<dbReference type="PANTHER" id="PTHR37308:SF1">
    <property type="entry name" value="POLYPRENYL-PHOSPHATE TRANSPORTER"/>
    <property type="match status" value="1"/>
</dbReference>
<feature type="transmembrane region" description="Helical" evidence="1">
    <location>
        <begin position="217"/>
        <end position="237"/>
    </location>
</feature>
<keyword evidence="1" id="KW-1133">Transmembrane helix</keyword>
<feature type="transmembrane region" description="Helical" evidence="1">
    <location>
        <begin position="40"/>
        <end position="58"/>
    </location>
</feature>
<keyword evidence="1" id="KW-0472">Membrane</keyword>
<feature type="transmembrane region" description="Helical" evidence="1">
    <location>
        <begin position="70"/>
        <end position="88"/>
    </location>
</feature>
<gene>
    <name evidence="2" type="ORF">JYK00_09085</name>
</gene>
<dbReference type="Proteomes" id="UP000671862">
    <property type="component" value="Chromosome"/>
</dbReference>
<protein>
    <submittedName>
        <fullName evidence="2">DUF368 domain-containing protein</fullName>
    </submittedName>
</protein>
<evidence type="ECO:0000313" key="3">
    <source>
        <dbReference type="Proteomes" id="UP000671862"/>
    </source>
</evidence>
<evidence type="ECO:0000256" key="1">
    <source>
        <dbReference type="SAM" id="Phobius"/>
    </source>
</evidence>